<dbReference type="Gene3D" id="1.20.5.190">
    <property type="match status" value="1"/>
</dbReference>
<dbReference type="GO" id="GO:0007051">
    <property type="term" value="P:spindle organization"/>
    <property type="evidence" value="ECO:0007669"/>
    <property type="project" value="TreeGrafter"/>
</dbReference>
<dbReference type="HOGENOM" id="CLU_059449_0_0_1"/>
<dbReference type="GO" id="GO:0000278">
    <property type="term" value="P:mitotic cell cycle"/>
    <property type="evidence" value="ECO:0007669"/>
    <property type="project" value="TreeGrafter"/>
</dbReference>
<dbReference type="InterPro" id="IPR051185">
    <property type="entry name" value="ASPM"/>
</dbReference>
<gene>
    <name evidence="1" type="primary">Dvir\GJ18044</name>
    <name evidence="1" type="ORF">Dvir_GJ18044</name>
</gene>
<sequence length="357" mass="42663">MCRMHLKTKSPISIRSVFLDIDDEQDESDDLFIDFKQHQFGPQLQLLDYKQFKAARTIQRHFRGWRVRQSMKIRQHAATVLQRSWRLYISKRHLISTCQERVQKNILIMFNNASLKIQAFFRGWWVRKHINNVFLLKEMQLHSLEDLLTGYAYKLHTMMRTQHLPGLMSFCRNPDMQRMEDLIACMSYRFYNQLVGPKFLSTRAILEMHRRKFADSAFLTWVPYAGFDHIDDCYSPPSEKQSKIYDQREYDIIQIFLPSDHLTENKKKMQWDKEKSIRRKSHTLCDKTRRFCKDLVLSMKYWPMCNACKIKVTDRLLGPALGEFLDNVKASLEAIHQVANCNCQRDTRHEGYFQPCE</sequence>
<dbReference type="GO" id="GO:0005516">
    <property type="term" value="F:calmodulin binding"/>
    <property type="evidence" value="ECO:0007669"/>
    <property type="project" value="TreeGrafter"/>
</dbReference>
<organism evidence="1 2">
    <name type="scientific">Drosophila virilis</name>
    <name type="common">Fruit fly</name>
    <dbReference type="NCBI Taxonomy" id="7244"/>
    <lineage>
        <taxon>Eukaryota</taxon>
        <taxon>Metazoa</taxon>
        <taxon>Ecdysozoa</taxon>
        <taxon>Arthropoda</taxon>
        <taxon>Hexapoda</taxon>
        <taxon>Insecta</taxon>
        <taxon>Pterygota</taxon>
        <taxon>Neoptera</taxon>
        <taxon>Endopterygota</taxon>
        <taxon>Diptera</taxon>
        <taxon>Brachycera</taxon>
        <taxon>Muscomorpha</taxon>
        <taxon>Ephydroidea</taxon>
        <taxon>Drosophilidae</taxon>
        <taxon>Drosophila</taxon>
    </lineage>
</organism>
<dbReference type="SUPFAM" id="SSF52540">
    <property type="entry name" value="P-loop containing nucleoside triphosphate hydrolases"/>
    <property type="match status" value="1"/>
</dbReference>
<dbReference type="STRING" id="7244.B4M8U0"/>
<dbReference type="PANTHER" id="PTHR22706:SF2">
    <property type="entry name" value="SFI1 SPINDLE BODY DOMAIN-CONTAINING PROTEIN"/>
    <property type="match status" value="1"/>
</dbReference>
<dbReference type="KEGG" id="dvi:6634261"/>
<dbReference type="InterPro" id="IPR000048">
    <property type="entry name" value="IQ_motif_EF-hand-BS"/>
</dbReference>
<dbReference type="Proteomes" id="UP000008792">
    <property type="component" value="Unassembled WGS sequence"/>
</dbReference>
<accession>B4M8U0</accession>
<reference evidence="1 2" key="1">
    <citation type="journal article" date="2007" name="Nature">
        <title>Evolution of genes and genomes on the Drosophila phylogeny.</title>
        <authorList>
            <consortium name="Drosophila 12 Genomes Consortium"/>
            <person name="Clark A.G."/>
            <person name="Eisen M.B."/>
            <person name="Smith D.R."/>
            <person name="Bergman C.M."/>
            <person name="Oliver B."/>
            <person name="Markow T.A."/>
            <person name="Kaufman T.C."/>
            <person name="Kellis M."/>
            <person name="Gelbart W."/>
            <person name="Iyer V.N."/>
            <person name="Pollard D.A."/>
            <person name="Sackton T.B."/>
            <person name="Larracuente A.M."/>
            <person name="Singh N.D."/>
            <person name="Abad J.P."/>
            <person name="Abt D.N."/>
            <person name="Adryan B."/>
            <person name="Aguade M."/>
            <person name="Akashi H."/>
            <person name="Anderson W.W."/>
            <person name="Aquadro C.F."/>
            <person name="Ardell D.H."/>
            <person name="Arguello R."/>
            <person name="Artieri C.G."/>
            <person name="Barbash D.A."/>
            <person name="Barker D."/>
            <person name="Barsanti P."/>
            <person name="Batterham P."/>
            <person name="Batzoglou S."/>
            <person name="Begun D."/>
            <person name="Bhutkar A."/>
            <person name="Blanco E."/>
            <person name="Bosak S.A."/>
            <person name="Bradley R.K."/>
            <person name="Brand A.D."/>
            <person name="Brent M.R."/>
            <person name="Brooks A.N."/>
            <person name="Brown R.H."/>
            <person name="Butlin R.K."/>
            <person name="Caggese C."/>
            <person name="Calvi B.R."/>
            <person name="Bernardo de Carvalho A."/>
            <person name="Caspi A."/>
            <person name="Castrezana S."/>
            <person name="Celniker S.E."/>
            <person name="Chang J.L."/>
            <person name="Chapple C."/>
            <person name="Chatterji S."/>
            <person name="Chinwalla A."/>
            <person name="Civetta A."/>
            <person name="Clifton S.W."/>
            <person name="Comeron J.M."/>
            <person name="Costello J.C."/>
            <person name="Coyne J.A."/>
            <person name="Daub J."/>
            <person name="David R.G."/>
            <person name="Delcher A.L."/>
            <person name="Delehaunty K."/>
            <person name="Do C.B."/>
            <person name="Ebling H."/>
            <person name="Edwards K."/>
            <person name="Eickbush T."/>
            <person name="Evans J.D."/>
            <person name="Filipski A."/>
            <person name="Findeiss S."/>
            <person name="Freyhult E."/>
            <person name="Fulton L."/>
            <person name="Fulton R."/>
            <person name="Garcia A.C."/>
            <person name="Gardiner A."/>
            <person name="Garfield D.A."/>
            <person name="Garvin B.E."/>
            <person name="Gibson G."/>
            <person name="Gilbert D."/>
            <person name="Gnerre S."/>
            <person name="Godfrey J."/>
            <person name="Good R."/>
            <person name="Gotea V."/>
            <person name="Gravely B."/>
            <person name="Greenberg A.J."/>
            <person name="Griffiths-Jones S."/>
            <person name="Gross S."/>
            <person name="Guigo R."/>
            <person name="Gustafson E.A."/>
            <person name="Haerty W."/>
            <person name="Hahn M.W."/>
            <person name="Halligan D.L."/>
            <person name="Halpern A.L."/>
            <person name="Halter G.M."/>
            <person name="Han M.V."/>
            <person name="Heger A."/>
            <person name="Hillier L."/>
            <person name="Hinrichs A.S."/>
            <person name="Holmes I."/>
            <person name="Hoskins R.A."/>
            <person name="Hubisz M.J."/>
            <person name="Hultmark D."/>
            <person name="Huntley M.A."/>
            <person name="Jaffe D.B."/>
            <person name="Jagadeeshan S."/>
            <person name="Jeck W.R."/>
            <person name="Johnson J."/>
            <person name="Jones C.D."/>
            <person name="Jordan W.C."/>
            <person name="Karpen G.H."/>
            <person name="Kataoka E."/>
            <person name="Keightley P.D."/>
            <person name="Kheradpour P."/>
            <person name="Kirkness E.F."/>
            <person name="Koerich L.B."/>
            <person name="Kristiansen K."/>
            <person name="Kudrna D."/>
            <person name="Kulathinal R.J."/>
            <person name="Kumar S."/>
            <person name="Kwok R."/>
            <person name="Lander E."/>
            <person name="Langley C.H."/>
            <person name="Lapoint R."/>
            <person name="Lazzaro B.P."/>
            <person name="Lee S.J."/>
            <person name="Levesque L."/>
            <person name="Li R."/>
            <person name="Lin C.F."/>
            <person name="Lin M.F."/>
            <person name="Lindblad-Toh K."/>
            <person name="Llopart A."/>
            <person name="Long M."/>
            <person name="Low L."/>
            <person name="Lozovsky E."/>
            <person name="Lu J."/>
            <person name="Luo M."/>
            <person name="Machado C.A."/>
            <person name="Makalowski W."/>
            <person name="Marzo M."/>
            <person name="Matsuda M."/>
            <person name="Matzkin L."/>
            <person name="McAllister B."/>
            <person name="McBride C.S."/>
            <person name="McKernan B."/>
            <person name="McKernan K."/>
            <person name="Mendez-Lago M."/>
            <person name="Minx P."/>
            <person name="Mollenhauer M.U."/>
            <person name="Montooth K."/>
            <person name="Mount S.M."/>
            <person name="Mu X."/>
            <person name="Myers E."/>
            <person name="Negre B."/>
            <person name="Newfeld S."/>
            <person name="Nielsen R."/>
            <person name="Noor M.A."/>
            <person name="O'Grady P."/>
            <person name="Pachter L."/>
            <person name="Papaceit M."/>
            <person name="Parisi M.J."/>
            <person name="Parisi M."/>
            <person name="Parts L."/>
            <person name="Pedersen J.S."/>
            <person name="Pesole G."/>
            <person name="Phillippy A.M."/>
            <person name="Ponting C.P."/>
            <person name="Pop M."/>
            <person name="Porcelli D."/>
            <person name="Powell J.R."/>
            <person name="Prohaska S."/>
            <person name="Pruitt K."/>
            <person name="Puig M."/>
            <person name="Quesneville H."/>
            <person name="Ram K.R."/>
            <person name="Rand D."/>
            <person name="Rasmussen M.D."/>
            <person name="Reed L.K."/>
            <person name="Reenan R."/>
            <person name="Reily A."/>
            <person name="Remington K.A."/>
            <person name="Rieger T.T."/>
            <person name="Ritchie M.G."/>
            <person name="Robin C."/>
            <person name="Rogers Y.H."/>
            <person name="Rohde C."/>
            <person name="Rozas J."/>
            <person name="Rubenfield M.J."/>
            <person name="Ruiz A."/>
            <person name="Russo S."/>
            <person name="Salzberg S.L."/>
            <person name="Sanchez-Gracia A."/>
            <person name="Saranga D.J."/>
            <person name="Sato H."/>
            <person name="Schaeffer S.W."/>
            <person name="Schatz M.C."/>
            <person name="Schlenke T."/>
            <person name="Schwartz R."/>
            <person name="Segarra C."/>
            <person name="Singh R.S."/>
            <person name="Sirot L."/>
            <person name="Sirota M."/>
            <person name="Sisneros N.B."/>
            <person name="Smith C.D."/>
            <person name="Smith T.F."/>
            <person name="Spieth J."/>
            <person name="Stage D.E."/>
            <person name="Stark A."/>
            <person name="Stephan W."/>
            <person name="Strausberg R.L."/>
            <person name="Strempel S."/>
            <person name="Sturgill D."/>
            <person name="Sutton G."/>
            <person name="Sutton G.G."/>
            <person name="Tao W."/>
            <person name="Teichmann S."/>
            <person name="Tobari Y.N."/>
            <person name="Tomimura Y."/>
            <person name="Tsolas J.M."/>
            <person name="Valente V.L."/>
            <person name="Venter E."/>
            <person name="Venter J.C."/>
            <person name="Vicario S."/>
            <person name="Vieira F.G."/>
            <person name="Vilella A.J."/>
            <person name="Villasante A."/>
            <person name="Walenz B."/>
            <person name="Wang J."/>
            <person name="Wasserman M."/>
            <person name="Watts T."/>
            <person name="Wilson D."/>
            <person name="Wilson R.K."/>
            <person name="Wing R.A."/>
            <person name="Wolfner M.F."/>
            <person name="Wong A."/>
            <person name="Wong G.K."/>
            <person name="Wu C.I."/>
            <person name="Wu G."/>
            <person name="Yamamoto D."/>
            <person name="Yang H.P."/>
            <person name="Yang S.P."/>
            <person name="Yorke J.A."/>
            <person name="Yoshida K."/>
            <person name="Zdobnov E."/>
            <person name="Zhang P."/>
            <person name="Zhang Y."/>
            <person name="Zimin A.V."/>
            <person name="Baldwin J."/>
            <person name="Abdouelleil A."/>
            <person name="Abdulkadir J."/>
            <person name="Abebe A."/>
            <person name="Abera B."/>
            <person name="Abreu J."/>
            <person name="Acer S.C."/>
            <person name="Aftuck L."/>
            <person name="Alexander A."/>
            <person name="An P."/>
            <person name="Anderson E."/>
            <person name="Anderson S."/>
            <person name="Arachi H."/>
            <person name="Azer M."/>
            <person name="Bachantsang P."/>
            <person name="Barry A."/>
            <person name="Bayul T."/>
            <person name="Berlin A."/>
            <person name="Bessette D."/>
            <person name="Bloom T."/>
            <person name="Blye J."/>
            <person name="Boguslavskiy L."/>
            <person name="Bonnet C."/>
            <person name="Boukhgalter B."/>
            <person name="Bourzgui I."/>
            <person name="Brown A."/>
            <person name="Cahill P."/>
            <person name="Channer S."/>
            <person name="Cheshatsang Y."/>
            <person name="Chuda L."/>
            <person name="Citroen M."/>
            <person name="Collymore A."/>
            <person name="Cooke P."/>
            <person name="Costello M."/>
            <person name="D'Aco K."/>
            <person name="Daza R."/>
            <person name="De Haan G."/>
            <person name="DeGray S."/>
            <person name="DeMaso C."/>
            <person name="Dhargay N."/>
            <person name="Dooley K."/>
            <person name="Dooley E."/>
            <person name="Doricent M."/>
            <person name="Dorje P."/>
            <person name="Dorjee K."/>
            <person name="Dupes A."/>
            <person name="Elong R."/>
            <person name="Falk J."/>
            <person name="Farina A."/>
            <person name="Faro S."/>
            <person name="Ferguson D."/>
            <person name="Fisher S."/>
            <person name="Foley C.D."/>
            <person name="Franke A."/>
            <person name="Friedrich D."/>
            <person name="Gadbois L."/>
            <person name="Gearin G."/>
            <person name="Gearin C.R."/>
            <person name="Giannoukos G."/>
            <person name="Goode T."/>
            <person name="Graham J."/>
            <person name="Grandbois E."/>
            <person name="Grewal S."/>
            <person name="Gyaltsen K."/>
            <person name="Hafez N."/>
            <person name="Hagos B."/>
            <person name="Hall J."/>
            <person name="Henson C."/>
            <person name="Hollinger A."/>
            <person name="Honan T."/>
            <person name="Huard M.D."/>
            <person name="Hughes L."/>
            <person name="Hurhula B."/>
            <person name="Husby M.E."/>
            <person name="Kamat A."/>
            <person name="Kanga B."/>
            <person name="Kashin S."/>
            <person name="Khazanovich D."/>
            <person name="Kisner P."/>
            <person name="Lance K."/>
            <person name="Lara M."/>
            <person name="Lee W."/>
            <person name="Lennon N."/>
            <person name="Letendre F."/>
            <person name="LeVine R."/>
            <person name="Lipovsky A."/>
            <person name="Liu X."/>
            <person name="Liu J."/>
            <person name="Liu S."/>
            <person name="Lokyitsang T."/>
            <person name="Lokyitsang Y."/>
            <person name="Lubonja R."/>
            <person name="Lui A."/>
            <person name="MacDonald P."/>
            <person name="Magnisalis V."/>
            <person name="Maru K."/>
            <person name="Matthews C."/>
            <person name="McCusker W."/>
            <person name="McDonough S."/>
            <person name="Mehta T."/>
            <person name="Meldrim J."/>
            <person name="Meneus L."/>
            <person name="Mihai O."/>
            <person name="Mihalev A."/>
            <person name="Mihova T."/>
            <person name="Mittelman R."/>
            <person name="Mlenga V."/>
            <person name="Montmayeur A."/>
            <person name="Mulrain L."/>
            <person name="Navidi A."/>
            <person name="Naylor J."/>
            <person name="Negash T."/>
            <person name="Nguyen T."/>
            <person name="Nguyen N."/>
            <person name="Nicol R."/>
            <person name="Norbu C."/>
            <person name="Norbu N."/>
            <person name="Novod N."/>
            <person name="O'Neill B."/>
            <person name="Osman S."/>
            <person name="Markiewicz E."/>
            <person name="Oyono O.L."/>
            <person name="Patti C."/>
            <person name="Phunkhang P."/>
            <person name="Pierre F."/>
            <person name="Priest M."/>
            <person name="Raghuraman S."/>
            <person name="Rege F."/>
            <person name="Reyes R."/>
            <person name="Rise C."/>
            <person name="Rogov P."/>
            <person name="Ross K."/>
            <person name="Ryan E."/>
            <person name="Settipalli S."/>
            <person name="Shea T."/>
            <person name="Sherpa N."/>
            <person name="Shi L."/>
            <person name="Shih D."/>
            <person name="Sparrow T."/>
            <person name="Spaulding J."/>
            <person name="Stalker J."/>
            <person name="Stange-Thomann N."/>
            <person name="Stavropoulos S."/>
            <person name="Stone C."/>
            <person name="Strader C."/>
            <person name="Tesfaye S."/>
            <person name="Thomson T."/>
            <person name="Thoulutsang Y."/>
            <person name="Thoulutsang D."/>
            <person name="Topham K."/>
            <person name="Topping I."/>
            <person name="Tsamla T."/>
            <person name="Vassiliev H."/>
            <person name="Vo A."/>
            <person name="Wangchuk T."/>
            <person name="Wangdi T."/>
            <person name="Weiand M."/>
            <person name="Wilkinson J."/>
            <person name="Wilson A."/>
            <person name="Yadav S."/>
            <person name="Young G."/>
            <person name="Yu Q."/>
            <person name="Zembek L."/>
            <person name="Zhong D."/>
            <person name="Zimmer A."/>
            <person name="Zwirko Z."/>
            <person name="Jaffe D.B."/>
            <person name="Alvarez P."/>
            <person name="Brockman W."/>
            <person name="Butler J."/>
            <person name="Chin C."/>
            <person name="Gnerre S."/>
            <person name="Grabherr M."/>
            <person name="Kleber M."/>
            <person name="Mauceli E."/>
            <person name="MacCallum I."/>
        </authorList>
    </citation>
    <scope>NUCLEOTIDE SEQUENCE [LARGE SCALE GENOMIC DNA]</scope>
    <source>
        <strain evidence="2">Tucson 15010-1051.87</strain>
    </source>
</reference>
<dbReference type="SMART" id="SM00015">
    <property type="entry name" value="IQ"/>
    <property type="match status" value="3"/>
</dbReference>
<dbReference type="GO" id="GO:0000922">
    <property type="term" value="C:spindle pole"/>
    <property type="evidence" value="ECO:0007669"/>
    <property type="project" value="TreeGrafter"/>
</dbReference>
<dbReference type="OrthoDB" id="190375at2759"/>
<dbReference type="GO" id="GO:0051295">
    <property type="term" value="P:establishment of meiotic spindle localization"/>
    <property type="evidence" value="ECO:0007669"/>
    <property type="project" value="TreeGrafter"/>
</dbReference>
<proteinExistence type="predicted"/>
<dbReference type="Pfam" id="PF00612">
    <property type="entry name" value="IQ"/>
    <property type="match status" value="3"/>
</dbReference>
<protein>
    <submittedName>
        <fullName evidence="1">Uncharacterized protein</fullName>
    </submittedName>
</protein>
<keyword evidence="2" id="KW-1185">Reference proteome</keyword>
<dbReference type="InParanoid" id="B4M8U0"/>
<evidence type="ECO:0000313" key="1">
    <source>
        <dbReference type="EMBL" id="EDW57616.2"/>
    </source>
</evidence>
<dbReference type="PROSITE" id="PS50096">
    <property type="entry name" value="IQ"/>
    <property type="match status" value="2"/>
</dbReference>
<dbReference type="PANTHER" id="PTHR22706">
    <property type="entry name" value="ASSEMBLY FACTOR FOR SPINDLE MICROTUBULES"/>
    <property type="match status" value="1"/>
</dbReference>
<dbReference type="EMBL" id="CH940654">
    <property type="protein sequence ID" value="EDW57616.2"/>
    <property type="molecule type" value="Genomic_DNA"/>
</dbReference>
<name>B4M8U0_DROVI</name>
<dbReference type="CDD" id="cd23767">
    <property type="entry name" value="IQCD"/>
    <property type="match status" value="1"/>
</dbReference>
<dbReference type="InterPro" id="IPR027417">
    <property type="entry name" value="P-loop_NTPase"/>
</dbReference>
<dbReference type="AlphaFoldDB" id="B4M8U0"/>
<evidence type="ECO:0000313" key="2">
    <source>
        <dbReference type="Proteomes" id="UP000008792"/>
    </source>
</evidence>